<comment type="caution">
    <text evidence="1">The sequence shown here is derived from an EMBL/GenBank/DDBJ whole genome shotgun (WGS) entry which is preliminary data.</text>
</comment>
<dbReference type="AlphaFoldDB" id="A0A9N9JKW2"/>
<keyword evidence="2" id="KW-1185">Reference proteome</keyword>
<feature type="non-terminal residue" evidence="1">
    <location>
        <position position="91"/>
    </location>
</feature>
<dbReference type="OrthoDB" id="2443234at2759"/>
<gene>
    <name evidence="1" type="ORF">DERYTH_LOCUS20647</name>
</gene>
<name>A0A9N9JKW2_9GLOM</name>
<dbReference type="EMBL" id="CAJVPY010024691">
    <property type="protein sequence ID" value="CAG8787121.1"/>
    <property type="molecule type" value="Genomic_DNA"/>
</dbReference>
<accession>A0A9N9JKW2</accession>
<dbReference type="Proteomes" id="UP000789405">
    <property type="component" value="Unassembled WGS sequence"/>
</dbReference>
<sequence length="91" mass="10760">SEIFSTIDHILSEYLTPHILFIEHIEMAQCLYFDAILADLTIVELDDKDRSVEDRFIENIYDSKQIFLKSMISQVNQANIKEIWQITDKRP</sequence>
<reference evidence="1" key="1">
    <citation type="submission" date="2021-06" db="EMBL/GenBank/DDBJ databases">
        <authorList>
            <person name="Kallberg Y."/>
            <person name="Tangrot J."/>
            <person name="Rosling A."/>
        </authorList>
    </citation>
    <scope>NUCLEOTIDE SEQUENCE</scope>
    <source>
        <strain evidence="1">MA453B</strain>
    </source>
</reference>
<organism evidence="1 2">
    <name type="scientific">Dentiscutata erythropus</name>
    <dbReference type="NCBI Taxonomy" id="1348616"/>
    <lineage>
        <taxon>Eukaryota</taxon>
        <taxon>Fungi</taxon>
        <taxon>Fungi incertae sedis</taxon>
        <taxon>Mucoromycota</taxon>
        <taxon>Glomeromycotina</taxon>
        <taxon>Glomeromycetes</taxon>
        <taxon>Diversisporales</taxon>
        <taxon>Gigasporaceae</taxon>
        <taxon>Dentiscutata</taxon>
    </lineage>
</organism>
<evidence type="ECO:0000313" key="2">
    <source>
        <dbReference type="Proteomes" id="UP000789405"/>
    </source>
</evidence>
<feature type="non-terminal residue" evidence="1">
    <location>
        <position position="1"/>
    </location>
</feature>
<proteinExistence type="predicted"/>
<evidence type="ECO:0000313" key="1">
    <source>
        <dbReference type="EMBL" id="CAG8787121.1"/>
    </source>
</evidence>
<protein>
    <submittedName>
        <fullName evidence="1">14900_t:CDS:1</fullName>
    </submittedName>
</protein>